<reference evidence="1 2" key="1">
    <citation type="journal article" date="1991" name="Int. J. Syst. Bacteriol.">
        <title>Description of the erythromycin-producing bacterium Arthrobacter sp. strain NRRL B-3381 as Aeromicrobium erythreum gen. nov., sp. nov.</title>
        <authorList>
            <person name="Miller E.S."/>
            <person name="Woese C.R."/>
            <person name="Brenner S."/>
        </authorList>
    </citation>
    <scope>NUCLEOTIDE SEQUENCE [LARGE SCALE GENOMIC DNA]</scope>
    <source>
        <strain evidence="1 2">AR18</strain>
    </source>
</reference>
<evidence type="ECO:0000313" key="1">
    <source>
        <dbReference type="EMBL" id="ALX05194.1"/>
    </source>
</evidence>
<dbReference type="KEGG" id="aer:AERYTH_11005"/>
<dbReference type="RefSeq" id="WP_067858492.1">
    <property type="nucleotide sequence ID" value="NZ_CP011502.1"/>
</dbReference>
<protein>
    <submittedName>
        <fullName evidence="1">Uncharacterized protein</fullName>
    </submittedName>
</protein>
<dbReference type="Proteomes" id="UP000067689">
    <property type="component" value="Chromosome"/>
</dbReference>
<dbReference type="PATRIC" id="fig|2041.4.peg.2302"/>
<proteinExistence type="predicted"/>
<keyword evidence="2" id="KW-1185">Reference proteome</keyword>
<dbReference type="AlphaFoldDB" id="A0A0U3T337"/>
<name>A0A0U3T337_9ACTN</name>
<evidence type="ECO:0000313" key="2">
    <source>
        <dbReference type="Proteomes" id="UP000067689"/>
    </source>
</evidence>
<accession>A0A0U3T337</accession>
<dbReference type="EMBL" id="CP011502">
    <property type="protein sequence ID" value="ALX05194.1"/>
    <property type="molecule type" value="Genomic_DNA"/>
</dbReference>
<dbReference type="OrthoDB" id="3745382at2"/>
<organism evidence="1 2">
    <name type="scientific">Aeromicrobium erythreum</name>
    <dbReference type="NCBI Taxonomy" id="2041"/>
    <lineage>
        <taxon>Bacteria</taxon>
        <taxon>Bacillati</taxon>
        <taxon>Actinomycetota</taxon>
        <taxon>Actinomycetes</taxon>
        <taxon>Propionibacteriales</taxon>
        <taxon>Nocardioidaceae</taxon>
        <taxon>Aeromicrobium</taxon>
    </lineage>
</organism>
<sequence>MDELGALLDEVTRDHAVGVTDDGERLVAMRVAEDWSVGVRLHREGSHRQWAMRELVVRRGAGDRSFQGADVRDLPLGAVVSEARRLATRSVDPGSEPRTTVGRLLEERSGRLGRDDLAMAAVALEYTRLVERGERAPAKRMAERHGGSPGTWTNRVAEARRRGYLTAVERGEAGGALTSTARVLLDLDVG</sequence>
<gene>
    <name evidence="1" type="ORF">AERYTH_11005</name>
</gene>